<dbReference type="EMBL" id="JAHFXF010000086">
    <property type="protein sequence ID" value="KAG9697041.1"/>
    <property type="molecule type" value="Genomic_DNA"/>
</dbReference>
<evidence type="ECO:0000313" key="2">
    <source>
        <dbReference type="EMBL" id="KAG9697041.1"/>
    </source>
</evidence>
<protein>
    <recommendedName>
        <fullName evidence="4">Apple domain-containing protein</fullName>
    </recommendedName>
</protein>
<dbReference type="OrthoDB" id="3936258at2759"/>
<evidence type="ECO:0008006" key="4">
    <source>
        <dbReference type="Google" id="ProtNLM"/>
    </source>
</evidence>
<sequence>MRFAGFSALALLLASSSAIPTKRQALIDSIGGSSLDDVIAEIKNNGNINLLGDLIEVAVDALSTEASAVAECFNPSASNALGSGSVGAGAGAGAGVGVGGLGASSPSASAVASELSSLLSSVASVATAGPDAAAAASSALNFLSTAGPAASVAPAISSLLSSIADNTAALPTGAASSLAGAASGAPAELSSFLGSLATEVAAQATSAPNAAGQAAANAASSALGFLSTANPAASVAPAISSLLSSIAADPSATIPANVASSLANAASSVAANLPGVTAGAGVGVGIGGSVGGSPNPALSSFASSLLSDPAVTGAPALSSAIGGLTNPGASVGPALSSALSSILANPSVSLPTGVVSSLVSAISSAANNGGGIASPVTNTRASGSSAASSSSTPIACPFASKSTYSVLGSQFTRYCNQFYGGDVLNLGNAVLKRQVGGSLNTCASICGPDARCLGTQYNPSTGSCTFYSSLTNGVTRNGVQFAVRSSAASSILPPVSAGVTASAGVSAGIPSGALSSLASEASTATGALGSELSSLISQLSTATAINTGALSSLISELPTATSIPGGLISSIVDPAFTSRRPSLPGLSSVPSQVSSIVGGLSSAASLGSSALSSLASQITGLPTEILPTNVASSLASEISGISTAVDPSSVLSSIASQITDPASSILSGASSEIASITSGLLPPGVTPSAVTTSCGGGLVDLCATIGLVDGVSVNIGLGGIGGATPTRYSGASGLYTATSTKCSGLVCLAVGLGPSVTATLGALQTDGTILDLGAGVGGAVSGITSGLSLPTTLPGGDVITSTSTSCSGAVCLAIGLGPSATVTLGALNTDGSIINIGAGITPAIPTASTPTTLPDGDVITSTSASCNGLVCLAIGLGPSATVTLGALNTDGSIVSLGAGVGGSPTVTTPPTTAGASVSIPDVTSLSVSCSDAVCVTLGLGPLATVSLGAIGSNGLIGASVGALATPTTVSGAEITAVSTTCDSLVCLSLGVGPLATVTLGLIGAGGLVGASVGVGGSATTPAVTTPAVIPTSTVIDGSTITAISQSCGVGGVVDACVSLGLGPLGTITLGADALNPTGGVVVPTSTVVNGNTITAVSASCSGAAVDACVTVGLGSLGTVALNAGVLPTSGGLASVSAGASVAGTGATITAPAVIPTSTVIDGNTVTAISQSCGVGGVVDACVSVGLGPLGTITLGADALNPTGGVVSADVSATLLPSLTNGQVVPTSMVTNGNTITAVSKTCSGALLNLCATVGLGNLASVTLNAGVLPTSGGVASVSGGVGVLNGREVATTLATVVRK</sequence>
<comment type="caution">
    <text evidence="2">The sequence shown here is derived from an EMBL/GenBank/DDBJ whole genome shotgun (WGS) entry which is preliminary data.</text>
</comment>
<keyword evidence="1" id="KW-0732">Signal</keyword>
<dbReference type="Proteomes" id="UP000779574">
    <property type="component" value="Unassembled WGS sequence"/>
</dbReference>
<reference evidence="2" key="1">
    <citation type="journal article" date="2021" name="J Fungi (Basel)">
        <title>Virulence traits and population genomics of the black yeast Aureobasidium melanogenum.</title>
        <authorList>
            <person name="Cernosa A."/>
            <person name="Sun X."/>
            <person name="Gostincar C."/>
            <person name="Fang C."/>
            <person name="Gunde-Cimerman N."/>
            <person name="Song Z."/>
        </authorList>
    </citation>
    <scope>NUCLEOTIDE SEQUENCE</scope>
    <source>
        <strain evidence="2">EXF-9911</strain>
    </source>
</reference>
<evidence type="ECO:0000256" key="1">
    <source>
        <dbReference type="SAM" id="SignalP"/>
    </source>
</evidence>
<proteinExistence type="predicted"/>
<feature type="signal peptide" evidence="1">
    <location>
        <begin position="1"/>
        <end position="18"/>
    </location>
</feature>
<feature type="chain" id="PRO_5040381187" description="Apple domain-containing protein" evidence="1">
    <location>
        <begin position="19"/>
        <end position="1299"/>
    </location>
</feature>
<name>A0A9P8EQP2_AURME</name>
<organism evidence="2 3">
    <name type="scientific">Aureobasidium melanogenum</name>
    <name type="common">Aureobasidium pullulans var. melanogenum</name>
    <dbReference type="NCBI Taxonomy" id="46634"/>
    <lineage>
        <taxon>Eukaryota</taxon>
        <taxon>Fungi</taxon>
        <taxon>Dikarya</taxon>
        <taxon>Ascomycota</taxon>
        <taxon>Pezizomycotina</taxon>
        <taxon>Dothideomycetes</taxon>
        <taxon>Dothideomycetidae</taxon>
        <taxon>Dothideales</taxon>
        <taxon>Saccotheciaceae</taxon>
        <taxon>Aureobasidium</taxon>
    </lineage>
</organism>
<reference evidence="2" key="2">
    <citation type="submission" date="2021-08" db="EMBL/GenBank/DDBJ databases">
        <authorList>
            <person name="Gostincar C."/>
            <person name="Sun X."/>
            <person name="Song Z."/>
            <person name="Gunde-Cimerman N."/>
        </authorList>
    </citation>
    <scope>NUCLEOTIDE SEQUENCE</scope>
    <source>
        <strain evidence="2">EXF-9911</strain>
    </source>
</reference>
<feature type="non-terminal residue" evidence="2">
    <location>
        <position position="1"/>
    </location>
</feature>
<accession>A0A9P8EQP2</accession>
<evidence type="ECO:0000313" key="3">
    <source>
        <dbReference type="Proteomes" id="UP000779574"/>
    </source>
</evidence>
<gene>
    <name evidence="2" type="ORF">KCU76_g3298</name>
</gene>